<evidence type="ECO:0000313" key="2">
    <source>
        <dbReference type="EMBL" id="EKM59026.1"/>
    </source>
</evidence>
<dbReference type="CDD" id="cd07067">
    <property type="entry name" value="HP_PGM_like"/>
    <property type="match status" value="1"/>
</dbReference>
<gene>
    <name evidence="2" type="ORF">PHACADRAFT_249189</name>
</gene>
<dbReference type="InterPro" id="IPR050275">
    <property type="entry name" value="PGM_Phosphatase"/>
</dbReference>
<dbReference type="AlphaFoldDB" id="K5V8A0"/>
<dbReference type="Gene3D" id="3.40.50.1240">
    <property type="entry name" value="Phosphoglycerate mutase-like"/>
    <property type="match status" value="1"/>
</dbReference>
<dbReference type="InterPro" id="IPR029033">
    <property type="entry name" value="His_PPase_superfam"/>
</dbReference>
<dbReference type="PANTHER" id="PTHR48100:SF54">
    <property type="entry name" value="PHOSPHATASE SPAC5H10.03-RELATED"/>
    <property type="match status" value="1"/>
</dbReference>
<accession>K5V8A0</accession>
<dbReference type="KEGG" id="pco:PHACADRAFT_249189"/>
<dbReference type="GO" id="GO:0005737">
    <property type="term" value="C:cytoplasm"/>
    <property type="evidence" value="ECO:0007669"/>
    <property type="project" value="TreeGrafter"/>
</dbReference>
<feature type="region of interest" description="Disordered" evidence="1">
    <location>
        <begin position="213"/>
        <end position="236"/>
    </location>
</feature>
<evidence type="ECO:0000313" key="3">
    <source>
        <dbReference type="Proteomes" id="UP000008370"/>
    </source>
</evidence>
<dbReference type="Pfam" id="PF00300">
    <property type="entry name" value="His_Phos_1"/>
    <property type="match status" value="1"/>
</dbReference>
<organism evidence="2 3">
    <name type="scientific">Phanerochaete carnosa (strain HHB-10118-sp)</name>
    <name type="common">White-rot fungus</name>
    <name type="synonym">Peniophora carnosa</name>
    <dbReference type="NCBI Taxonomy" id="650164"/>
    <lineage>
        <taxon>Eukaryota</taxon>
        <taxon>Fungi</taxon>
        <taxon>Dikarya</taxon>
        <taxon>Basidiomycota</taxon>
        <taxon>Agaricomycotina</taxon>
        <taxon>Agaricomycetes</taxon>
        <taxon>Polyporales</taxon>
        <taxon>Phanerochaetaceae</taxon>
        <taxon>Phanerochaete</taxon>
    </lineage>
</organism>
<dbReference type="PANTHER" id="PTHR48100">
    <property type="entry name" value="BROAD-SPECIFICITY PHOSPHATASE YOR283W-RELATED"/>
    <property type="match status" value="1"/>
</dbReference>
<protein>
    <recommendedName>
        <fullName evidence="4">Phosphoglycerate mutase-like protein</fullName>
    </recommendedName>
</protein>
<reference evidence="2 3" key="1">
    <citation type="journal article" date="2012" name="BMC Genomics">
        <title>Comparative genomics of the white-rot fungi, Phanerochaete carnosa and P. chrysosporium, to elucidate the genetic basis of the distinct wood types they colonize.</title>
        <authorList>
            <person name="Suzuki H."/>
            <person name="MacDonald J."/>
            <person name="Syed K."/>
            <person name="Salamov A."/>
            <person name="Hori C."/>
            <person name="Aerts A."/>
            <person name="Henrissat B."/>
            <person name="Wiebenga A."/>
            <person name="vanKuyk P.A."/>
            <person name="Barry K."/>
            <person name="Lindquist E."/>
            <person name="LaButti K."/>
            <person name="Lapidus A."/>
            <person name="Lucas S."/>
            <person name="Coutinho P."/>
            <person name="Gong Y."/>
            <person name="Samejima M."/>
            <person name="Mahadevan R."/>
            <person name="Abou-Zaid M."/>
            <person name="de Vries R.P."/>
            <person name="Igarashi K."/>
            <person name="Yadav J.S."/>
            <person name="Grigoriev I.V."/>
            <person name="Master E.R."/>
        </authorList>
    </citation>
    <scope>NUCLEOTIDE SEQUENCE [LARGE SCALE GENOMIC DNA]</scope>
    <source>
        <strain evidence="2 3">HHB-10118-sp</strain>
    </source>
</reference>
<dbReference type="FunCoup" id="K5V8A0">
    <property type="interactions" value="298"/>
</dbReference>
<name>K5V8A0_PHACS</name>
<dbReference type="GeneID" id="18914594"/>
<dbReference type="Proteomes" id="UP000008370">
    <property type="component" value="Unassembled WGS sequence"/>
</dbReference>
<proteinExistence type="predicted"/>
<dbReference type="HOGENOM" id="CLU_039184_1_0_1"/>
<evidence type="ECO:0000256" key="1">
    <source>
        <dbReference type="SAM" id="MobiDB-lite"/>
    </source>
</evidence>
<dbReference type="RefSeq" id="XP_007391607.1">
    <property type="nucleotide sequence ID" value="XM_007391545.1"/>
</dbReference>
<dbReference type="SUPFAM" id="SSF53254">
    <property type="entry name" value="Phosphoglycerate mutase-like"/>
    <property type="match status" value="1"/>
</dbReference>
<keyword evidence="3" id="KW-1185">Reference proteome</keyword>
<dbReference type="InterPro" id="IPR013078">
    <property type="entry name" value="His_Pase_superF_clade-1"/>
</dbReference>
<dbReference type="EMBL" id="JH930469">
    <property type="protein sequence ID" value="EKM59026.1"/>
    <property type="molecule type" value="Genomic_DNA"/>
</dbReference>
<dbReference type="SMART" id="SM00855">
    <property type="entry name" value="PGAM"/>
    <property type="match status" value="1"/>
</dbReference>
<dbReference type="OrthoDB" id="496981at2759"/>
<sequence length="236" mass="26895">MMKATEKRLYLTRHAQAEHNVASDYSIPDAPLTQLGRQQSEELYKATKDNIQKTAELLVSSALRRPLSTMVIGYKDLRKRLEAEGKKVIVLPQLQECNDLPCDTGSSREVLEADPEYAGLDFNELSPEWTSKQGFYACTVPALQARARWIRCWLRSRPEREIVVVAHGDCLRYVTDGYNSGALWANAEVREYTFEKNEDEDVRDEAWLAPVKEIAKEGTEERTSSEVKESKQHGET</sequence>
<dbReference type="InParanoid" id="K5V8A0"/>
<evidence type="ECO:0008006" key="4">
    <source>
        <dbReference type="Google" id="ProtNLM"/>
    </source>
</evidence>
<dbReference type="GO" id="GO:0016791">
    <property type="term" value="F:phosphatase activity"/>
    <property type="evidence" value="ECO:0007669"/>
    <property type="project" value="TreeGrafter"/>
</dbReference>